<dbReference type="RefSeq" id="WP_204728133.1">
    <property type="nucleotide sequence ID" value="NZ_JAFBDK010000002.1"/>
</dbReference>
<name>A0ABW5ZFS1_9BACL</name>
<accession>A0ABW5ZFS1</accession>
<reference evidence="3" key="1">
    <citation type="journal article" date="2019" name="Int. J. Syst. Evol. Microbiol.">
        <title>The Global Catalogue of Microorganisms (GCM) 10K type strain sequencing project: providing services to taxonomists for standard genome sequencing and annotation.</title>
        <authorList>
            <consortium name="The Broad Institute Genomics Platform"/>
            <consortium name="The Broad Institute Genome Sequencing Center for Infectious Disease"/>
            <person name="Wu L."/>
            <person name="Ma J."/>
        </authorList>
    </citation>
    <scope>NUCLEOTIDE SEQUENCE [LARGE SCALE GENOMIC DNA]</scope>
    <source>
        <strain evidence="3">KCTC 13528</strain>
    </source>
</reference>
<proteinExistence type="predicted"/>
<evidence type="ECO:0000313" key="2">
    <source>
        <dbReference type="EMBL" id="MFD2910307.1"/>
    </source>
</evidence>
<dbReference type="EMBL" id="JBHUPG010000001">
    <property type="protein sequence ID" value="MFD2910307.1"/>
    <property type="molecule type" value="Genomic_DNA"/>
</dbReference>
<keyword evidence="3" id="KW-1185">Reference proteome</keyword>
<dbReference type="Proteomes" id="UP001597561">
    <property type="component" value="Unassembled WGS sequence"/>
</dbReference>
<protein>
    <submittedName>
        <fullName evidence="2">Uncharacterized protein</fullName>
    </submittedName>
</protein>
<sequence length="51" mass="5918">MQKEVLFDLNEQRFFIQSMQPSNVRNMSFTGHSPGSRIGQPIDLKKLKPLQ</sequence>
<gene>
    <name evidence="2" type="ORF">ACFS5P_00305</name>
</gene>
<evidence type="ECO:0000256" key="1">
    <source>
        <dbReference type="SAM" id="MobiDB-lite"/>
    </source>
</evidence>
<evidence type="ECO:0000313" key="3">
    <source>
        <dbReference type="Proteomes" id="UP001597561"/>
    </source>
</evidence>
<organism evidence="2 3">
    <name type="scientific">Jeotgalibacillus terrae</name>
    <dbReference type="NCBI Taxonomy" id="587735"/>
    <lineage>
        <taxon>Bacteria</taxon>
        <taxon>Bacillati</taxon>
        <taxon>Bacillota</taxon>
        <taxon>Bacilli</taxon>
        <taxon>Bacillales</taxon>
        <taxon>Caryophanaceae</taxon>
        <taxon>Jeotgalibacillus</taxon>
    </lineage>
</organism>
<feature type="region of interest" description="Disordered" evidence="1">
    <location>
        <begin position="25"/>
        <end position="51"/>
    </location>
</feature>
<comment type="caution">
    <text evidence="2">The sequence shown here is derived from an EMBL/GenBank/DDBJ whole genome shotgun (WGS) entry which is preliminary data.</text>
</comment>